<dbReference type="GO" id="GO:0009834">
    <property type="term" value="P:plant-type secondary cell wall biogenesis"/>
    <property type="evidence" value="ECO:0007669"/>
    <property type="project" value="TreeGrafter"/>
</dbReference>
<organism evidence="11 12">
    <name type="scientific">Eragrostis curvula</name>
    <name type="common">weeping love grass</name>
    <dbReference type="NCBI Taxonomy" id="38414"/>
    <lineage>
        <taxon>Eukaryota</taxon>
        <taxon>Viridiplantae</taxon>
        <taxon>Streptophyta</taxon>
        <taxon>Embryophyta</taxon>
        <taxon>Tracheophyta</taxon>
        <taxon>Spermatophyta</taxon>
        <taxon>Magnoliopsida</taxon>
        <taxon>Liliopsida</taxon>
        <taxon>Poales</taxon>
        <taxon>Poaceae</taxon>
        <taxon>PACMAD clade</taxon>
        <taxon>Chloridoideae</taxon>
        <taxon>Eragrostideae</taxon>
        <taxon>Eragrostidinae</taxon>
        <taxon>Eragrostis</taxon>
    </lineage>
</organism>
<dbReference type="PANTHER" id="PTHR32077">
    <property type="entry name" value="FASCICLIN-LIKE ARABINOGALACTAN PROTEIN"/>
    <property type="match status" value="1"/>
</dbReference>
<evidence type="ECO:0000313" key="11">
    <source>
        <dbReference type="EMBL" id="TVU15621.1"/>
    </source>
</evidence>
<dbReference type="FunFam" id="2.30.180.10:FF:000012">
    <property type="entry name" value="Fasciclin-like arabinogalactan protein 7"/>
    <property type="match status" value="1"/>
</dbReference>
<keyword evidence="4" id="KW-0325">Glycoprotein</keyword>
<evidence type="ECO:0000256" key="7">
    <source>
        <dbReference type="ARBA" id="ARBA00024686"/>
    </source>
</evidence>
<dbReference type="Pfam" id="PF02469">
    <property type="entry name" value="Fasciclin"/>
    <property type="match status" value="2"/>
</dbReference>
<evidence type="ECO:0000256" key="8">
    <source>
        <dbReference type="SAM" id="MobiDB-lite"/>
    </source>
</evidence>
<feature type="domain" description="FAS1" evidence="10">
    <location>
        <begin position="43"/>
        <end position="186"/>
    </location>
</feature>
<evidence type="ECO:0000313" key="12">
    <source>
        <dbReference type="Proteomes" id="UP000324897"/>
    </source>
</evidence>
<feature type="chain" id="PRO_5023829685" description="FAS1 domain-containing protein" evidence="9">
    <location>
        <begin position="24"/>
        <end position="639"/>
    </location>
</feature>
<evidence type="ECO:0000256" key="2">
    <source>
        <dbReference type="ARBA" id="ARBA00007843"/>
    </source>
</evidence>
<comment type="function">
    <text evidence="7">May be a cell surface adhesion protein.</text>
</comment>
<comment type="subcellular location">
    <subcellularLocation>
        <location evidence="1">Cell membrane</location>
        <topology evidence="1">Lipid-anchor</topology>
        <topology evidence="1">GPI-anchor</topology>
    </subcellularLocation>
</comment>
<dbReference type="GO" id="GO:0098552">
    <property type="term" value="C:side of membrane"/>
    <property type="evidence" value="ECO:0007669"/>
    <property type="project" value="UniProtKB-KW"/>
</dbReference>
<evidence type="ECO:0000256" key="1">
    <source>
        <dbReference type="ARBA" id="ARBA00004609"/>
    </source>
</evidence>
<keyword evidence="12" id="KW-1185">Reference proteome</keyword>
<evidence type="ECO:0000256" key="4">
    <source>
        <dbReference type="ARBA" id="ARBA00022622"/>
    </source>
</evidence>
<feature type="signal peptide" evidence="9">
    <location>
        <begin position="1"/>
        <end position="23"/>
    </location>
</feature>
<dbReference type="InterPro" id="IPR045003">
    <property type="entry name" value="FLA_A"/>
</dbReference>
<comment type="caution">
    <text evidence="11">The sequence shown here is derived from an EMBL/GenBank/DDBJ whole genome shotgun (WGS) entry which is preliminary data.</text>
</comment>
<dbReference type="InterPro" id="IPR036378">
    <property type="entry name" value="FAS1_dom_sf"/>
</dbReference>
<evidence type="ECO:0000256" key="9">
    <source>
        <dbReference type="SAM" id="SignalP"/>
    </source>
</evidence>
<dbReference type="SMART" id="SM00554">
    <property type="entry name" value="FAS1"/>
    <property type="match status" value="2"/>
</dbReference>
<reference evidence="11 12" key="1">
    <citation type="journal article" date="2019" name="Sci. Rep.">
        <title>A high-quality genome of Eragrostis curvula grass provides insights into Poaceae evolution and supports new strategies to enhance forage quality.</title>
        <authorList>
            <person name="Carballo J."/>
            <person name="Santos B.A.C.M."/>
            <person name="Zappacosta D."/>
            <person name="Garbus I."/>
            <person name="Selva J.P."/>
            <person name="Gallo C.A."/>
            <person name="Diaz A."/>
            <person name="Albertini E."/>
            <person name="Caccamo M."/>
            <person name="Echenique V."/>
        </authorList>
    </citation>
    <scope>NUCLEOTIDE SEQUENCE [LARGE SCALE GENOMIC DNA]</scope>
    <source>
        <strain evidence="12">cv. Victoria</strain>
        <tissue evidence="11">Leaf</tissue>
    </source>
</reference>
<dbReference type="Gene3D" id="2.30.180.10">
    <property type="entry name" value="FAS1 domain"/>
    <property type="match status" value="2"/>
</dbReference>
<feature type="region of interest" description="Disordered" evidence="8">
    <location>
        <begin position="198"/>
        <end position="218"/>
    </location>
</feature>
<sequence length="639" mass="68043">MELKPAVLAVAVLCLALPRAALSQKRAPAPVVETPAPAPAPHYVNLTDLLSLAGPYGTFLSYLIKTDVIKTLQSQANNTDVGVTIFAPEDSAFAAVDRAALANLTADQLRTLMLCHALPAYHPLSSFAALARTNPVPTFAGGQCTVNVTYDAGRIRVVSSWGKAARLVSSVYSTPPAAVYALDKVLLPEQVFPTEPVVAPSAAPAPSPAEAAKHGGNAYRRRRAGRGEGWWQELGVPGRCRARCPRWLIGSGGFRVSDDVGGEFFAFCVALVRSLCCCRNGTRTSRCTRSINMTLLAYVSALEMRPFEVDTVLHPPNHWKKIGNDDESPLLAPKPHLRVCLSGVESPKSTATRSSSRNRSPSASPTPRSSTPACNMRRAVALFTAVIVSASVPHAGAHRALGKLPLAPDPARPMRANLTEILTLDGPFGTFLTYLQQTDLVEVFQRQAYRTDQGVTILVPVDRAFAAVQPSVLPGLSRHHLRDLMLYHSLARRYELAEFEELSRSNPVTTLAGRPYTVNVTCDAGTVRVRSRWAEAKIVGSVSVAAPMAVYELDRVLLPDSLFPAQPPVVAAAPAPAPSNDGAAGAPQLGSSDPLMPWQYASAHAGMADAQGSACRPGADQYARYAAATAFGALTLVAL</sequence>
<dbReference type="GO" id="GO:0005886">
    <property type="term" value="C:plasma membrane"/>
    <property type="evidence" value="ECO:0007669"/>
    <property type="project" value="UniProtKB-SubCell"/>
</dbReference>
<dbReference type="EMBL" id="RWGY01000031">
    <property type="protein sequence ID" value="TVU15621.1"/>
    <property type="molecule type" value="Genomic_DNA"/>
</dbReference>
<comment type="similarity">
    <text evidence="2">Belongs to the fasciclin-like AGP family.</text>
</comment>
<dbReference type="SUPFAM" id="SSF82153">
    <property type="entry name" value="FAS1 domain"/>
    <property type="match status" value="2"/>
</dbReference>
<evidence type="ECO:0000256" key="3">
    <source>
        <dbReference type="ARBA" id="ARBA00022475"/>
    </source>
</evidence>
<keyword evidence="6" id="KW-0472">Membrane</keyword>
<feature type="domain" description="FAS1" evidence="10">
    <location>
        <begin position="415"/>
        <end position="557"/>
    </location>
</feature>
<keyword evidence="5 9" id="KW-0732">Signal</keyword>
<evidence type="ECO:0000256" key="6">
    <source>
        <dbReference type="ARBA" id="ARBA00023136"/>
    </source>
</evidence>
<protein>
    <recommendedName>
        <fullName evidence="10">FAS1 domain-containing protein</fullName>
    </recommendedName>
</protein>
<dbReference type="PANTHER" id="PTHR32077:SF43">
    <property type="entry name" value="OS04G0472200 PROTEIN"/>
    <property type="match status" value="1"/>
</dbReference>
<dbReference type="AlphaFoldDB" id="A0A5J9TY49"/>
<keyword evidence="4" id="KW-0336">GPI-anchor</keyword>
<feature type="non-terminal residue" evidence="11">
    <location>
        <position position="1"/>
    </location>
</feature>
<feature type="region of interest" description="Disordered" evidence="8">
    <location>
        <begin position="345"/>
        <end position="372"/>
    </location>
</feature>
<proteinExistence type="inferred from homology"/>
<dbReference type="OrthoDB" id="286301at2759"/>
<dbReference type="Gramene" id="TVU15621">
    <property type="protein sequence ID" value="TVU15621"/>
    <property type="gene ID" value="EJB05_39151"/>
</dbReference>
<dbReference type="PROSITE" id="PS50213">
    <property type="entry name" value="FAS1"/>
    <property type="match status" value="2"/>
</dbReference>
<dbReference type="Proteomes" id="UP000324897">
    <property type="component" value="Unassembled WGS sequence"/>
</dbReference>
<accession>A0A5J9TY49</accession>
<evidence type="ECO:0000259" key="10">
    <source>
        <dbReference type="PROSITE" id="PS50213"/>
    </source>
</evidence>
<feature type="compositionally biased region" description="Low complexity" evidence="8">
    <location>
        <begin position="349"/>
        <end position="372"/>
    </location>
</feature>
<gene>
    <name evidence="11" type="ORF">EJB05_39151</name>
</gene>
<keyword evidence="4" id="KW-0449">Lipoprotein</keyword>
<dbReference type="InterPro" id="IPR000782">
    <property type="entry name" value="FAS1_domain"/>
</dbReference>
<name>A0A5J9TY49_9POAL</name>
<keyword evidence="3" id="KW-1003">Cell membrane</keyword>
<evidence type="ECO:0000256" key="5">
    <source>
        <dbReference type="ARBA" id="ARBA00022729"/>
    </source>
</evidence>